<evidence type="ECO:0000313" key="7">
    <source>
        <dbReference type="EnsemblMetazoa" id="BGLB035951-PA"/>
    </source>
</evidence>
<keyword evidence="4 5" id="KW-0472">Membrane</keyword>
<dbReference type="KEGG" id="bgt:106072533"/>
<protein>
    <recommendedName>
        <fullName evidence="6">G-protein coupled receptors family 1 profile domain-containing protein</fullName>
    </recommendedName>
</protein>
<feature type="transmembrane region" description="Helical" evidence="5">
    <location>
        <begin position="98"/>
        <end position="115"/>
    </location>
</feature>
<dbReference type="GO" id="GO:0016020">
    <property type="term" value="C:membrane"/>
    <property type="evidence" value="ECO:0007669"/>
    <property type="project" value="UniProtKB-SubCell"/>
</dbReference>
<feature type="transmembrane region" description="Helical" evidence="5">
    <location>
        <begin position="298"/>
        <end position="321"/>
    </location>
</feature>
<dbReference type="AlphaFoldDB" id="A0A2C9LX22"/>
<accession>A0A2C9LX22</accession>
<feature type="transmembrane region" description="Helical" evidence="5">
    <location>
        <begin position="26"/>
        <end position="53"/>
    </location>
</feature>
<evidence type="ECO:0000256" key="5">
    <source>
        <dbReference type="SAM" id="Phobius"/>
    </source>
</evidence>
<reference evidence="7" key="1">
    <citation type="submission" date="2020-05" db="UniProtKB">
        <authorList>
            <consortium name="EnsemblMetazoa"/>
        </authorList>
    </citation>
    <scope>IDENTIFICATION</scope>
    <source>
        <strain evidence="7">BB02</strain>
    </source>
</reference>
<feature type="transmembrane region" description="Helical" evidence="5">
    <location>
        <begin position="148"/>
        <end position="173"/>
    </location>
</feature>
<dbReference type="VEuPathDB" id="VectorBase:BGLAX_048978"/>
<dbReference type="STRING" id="6526.A0A2C9LX22"/>
<dbReference type="OrthoDB" id="10300558at2759"/>
<feature type="transmembrane region" description="Helical" evidence="5">
    <location>
        <begin position="258"/>
        <end position="278"/>
    </location>
</feature>
<feature type="transmembrane region" description="Helical" evidence="5">
    <location>
        <begin position="208"/>
        <end position="226"/>
    </location>
</feature>
<dbReference type="InterPro" id="IPR017452">
    <property type="entry name" value="GPCR_Rhodpsn_7TM"/>
</dbReference>
<evidence type="ECO:0000256" key="4">
    <source>
        <dbReference type="ARBA" id="ARBA00023136"/>
    </source>
</evidence>
<evidence type="ECO:0000256" key="3">
    <source>
        <dbReference type="ARBA" id="ARBA00022989"/>
    </source>
</evidence>
<dbReference type="InterPro" id="IPR052954">
    <property type="entry name" value="GPCR-Ligand_Int"/>
</dbReference>
<dbReference type="Gene3D" id="1.20.1070.10">
    <property type="entry name" value="Rhodopsin 7-helix transmembrane proteins"/>
    <property type="match status" value="1"/>
</dbReference>
<organism evidence="7 8">
    <name type="scientific">Biomphalaria glabrata</name>
    <name type="common">Bloodfluke planorb</name>
    <name type="synonym">Freshwater snail</name>
    <dbReference type="NCBI Taxonomy" id="6526"/>
    <lineage>
        <taxon>Eukaryota</taxon>
        <taxon>Metazoa</taxon>
        <taxon>Spiralia</taxon>
        <taxon>Lophotrochozoa</taxon>
        <taxon>Mollusca</taxon>
        <taxon>Gastropoda</taxon>
        <taxon>Heterobranchia</taxon>
        <taxon>Euthyneura</taxon>
        <taxon>Panpulmonata</taxon>
        <taxon>Hygrophila</taxon>
        <taxon>Lymnaeoidea</taxon>
        <taxon>Planorbidae</taxon>
        <taxon>Biomphalaria</taxon>
    </lineage>
</organism>
<gene>
    <name evidence="7" type="primary">106072533</name>
</gene>
<dbReference type="PANTHER" id="PTHR46641">
    <property type="entry name" value="FMRFAMIDE RECEPTOR-RELATED"/>
    <property type="match status" value="1"/>
</dbReference>
<evidence type="ECO:0000256" key="2">
    <source>
        <dbReference type="ARBA" id="ARBA00022692"/>
    </source>
</evidence>
<dbReference type="GO" id="GO:0008528">
    <property type="term" value="F:G protein-coupled peptide receptor activity"/>
    <property type="evidence" value="ECO:0007669"/>
    <property type="project" value="InterPro"/>
</dbReference>
<dbReference type="Pfam" id="PF10324">
    <property type="entry name" value="7TM_GPCR_Srw"/>
    <property type="match status" value="1"/>
</dbReference>
<evidence type="ECO:0000256" key="1">
    <source>
        <dbReference type="ARBA" id="ARBA00004370"/>
    </source>
</evidence>
<sequence length="348" mass="39577">MSSANKFITDAVVLTIPTIDPLILDIVILIVGCFLTVLVCLFGIGANVVNIMVFRKQGYQDGVNVTLTALAISDLGGLIFDLVYAVMLNPYILETDVVVSKIVILFVTGFTFEYFTRVSSVITAFAALERCVCVTQPLKVKDIFTKKVSVVVNTSIFLIYSLYLLLQFITMYFEWTFIPDRNMTVYVVYFNSRRAVMFPITYYVTDMILPYGTYLILMCCCTLLFIKLKSKAKWRQQVSTSVDKASHITSKERKSARMFMTVSFMCVVLLLPQSLVYSATIFVKALALNGSHSDLRHVFSTCTNLLKISNSSFTIFIYYTMSTKYRLEFQKMFAKYKTNFKLQNGENN</sequence>
<dbReference type="SUPFAM" id="SSF81321">
    <property type="entry name" value="Family A G protein-coupled receptor-like"/>
    <property type="match status" value="1"/>
</dbReference>
<dbReference type="PROSITE" id="PS50262">
    <property type="entry name" value="G_PROTEIN_RECEP_F1_2"/>
    <property type="match status" value="1"/>
</dbReference>
<feature type="transmembrane region" description="Helical" evidence="5">
    <location>
        <begin position="65"/>
        <end position="86"/>
    </location>
</feature>
<dbReference type="RefSeq" id="XP_013088371.2">
    <property type="nucleotide sequence ID" value="XM_013232917.2"/>
</dbReference>
<evidence type="ECO:0000259" key="6">
    <source>
        <dbReference type="PROSITE" id="PS50262"/>
    </source>
</evidence>
<dbReference type="EnsemblMetazoa" id="BGLB035951-RA">
    <property type="protein sequence ID" value="BGLB035951-PA"/>
    <property type="gene ID" value="BGLB035951"/>
</dbReference>
<evidence type="ECO:0000313" key="8">
    <source>
        <dbReference type="Proteomes" id="UP000076420"/>
    </source>
</evidence>
<name>A0A2C9LX22_BIOGL</name>
<proteinExistence type="predicted"/>
<keyword evidence="3 5" id="KW-1133">Transmembrane helix</keyword>
<feature type="domain" description="G-protein coupled receptors family 1 profile" evidence="6">
    <location>
        <begin position="45"/>
        <end position="318"/>
    </location>
</feature>
<dbReference type="InterPro" id="IPR019427">
    <property type="entry name" value="7TM_GPCR_serpentine_rcpt_Srw"/>
</dbReference>
<keyword evidence="2 5" id="KW-0812">Transmembrane</keyword>
<dbReference type="VEuPathDB" id="VectorBase:BGLB035951"/>
<dbReference type="PANTHER" id="PTHR46641:SF2">
    <property type="entry name" value="FMRFAMIDE RECEPTOR"/>
    <property type="match status" value="1"/>
</dbReference>
<dbReference type="Proteomes" id="UP000076420">
    <property type="component" value="Unassembled WGS sequence"/>
</dbReference>
<comment type="subcellular location">
    <subcellularLocation>
        <location evidence="1">Membrane</location>
    </subcellularLocation>
</comment>